<dbReference type="Gene3D" id="3.30.70.1200">
    <property type="entry name" value="Crispr-associated protein, domain 1"/>
    <property type="match status" value="1"/>
</dbReference>
<dbReference type="Pfam" id="PF08798">
    <property type="entry name" value="CRISPR_assoc"/>
    <property type="match status" value="1"/>
</dbReference>
<dbReference type="InterPro" id="IPR010179">
    <property type="entry name" value="CRISPR-assoc_prot_Cse3"/>
</dbReference>
<evidence type="ECO:0000313" key="2">
    <source>
        <dbReference type="Proteomes" id="UP000187148"/>
    </source>
</evidence>
<organism evidence="1 2">
    <name type="scientific">Kosakonia cowanii JCM 10956 = DSM 18146</name>
    <dbReference type="NCBI Taxonomy" id="1300165"/>
    <lineage>
        <taxon>Bacteria</taxon>
        <taxon>Pseudomonadati</taxon>
        <taxon>Pseudomonadota</taxon>
        <taxon>Gammaproteobacteria</taxon>
        <taxon>Enterobacterales</taxon>
        <taxon>Enterobacteriaceae</taxon>
        <taxon>Kosakonia</taxon>
    </lineage>
</organism>
<dbReference type="KEGG" id="kco:BWI95_03655"/>
<dbReference type="RefSeq" id="WP_054803063.1">
    <property type="nucleotide sequence ID" value="NZ_CP019445.1"/>
</dbReference>
<dbReference type="Gene3D" id="3.30.70.1210">
    <property type="entry name" value="Crispr-associated protein, domain 2"/>
    <property type="match status" value="1"/>
</dbReference>
<gene>
    <name evidence="1" type="ORF">BWI95_03655</name>
</gene>
<name>A0A807LFG3_9ENTR</name>
<dbReference type="SMART" id="SM01101">
    <property type="entry name" value="CRISPR_assoc"/>
    <property type="match status" value="1"/>
</dbReference>
<evidence type="ECO:0000313" key="1">
    <source>
        <dbReference type="EMBL" id="APZ04222.1"/>
    </source>
</evidence>
<dbReference type="CDD" id="cd09727">
    <property type="entry name" value="Cas6_I-E"/>
    <property type="match status" value="1"/>
</dbReference>
<dbReference type="AlphaFoldDB" id="A0A807LFG3"/>
<dbReference type="Proteomes" id="UP000187148">
    <property type="component" value="Chromosome"/>
</dbReference>
<dbReference type="EMBL" id="CP019445">
    <property type="protein sequence ID" value="APZ04222.1"/>
    <property type="molecule type" value="Genomic_DNA"/>
</dbReference>
<dbReference type="SUPFAM" id="SSF117987">
    <property type="entry name" value="CRISPR-associated protein"/>
    <property type="match status" value="1"/>
</dbReference>
<dbReference type="NCBIfam" id="TIGR01907">
    <property type="entry name" value="casE_Cse3"/>
    <property type="match status" value="1"/>
</dbReference>
<keyword evidence="2" id="KW-1185">Reference proteome</keyword>
<accession>A0A807LFG3</accession>
<proteinExistence type="predicted"/>
<protein>
    <submittedName>
        <fullName evidence="1">Type I-E CRISPR-associated protein Cas6/Cse3/CasE</fullName>
    </submittedName>
</protein>
<reference evidence="1 2" key="1">
    <citation type="submission" date="2017-01" db="EMBL/GenBank/DDBJ databases">
        <authorList>
            <person name="Cao J.-M."/>
        </authorList>
    </citation>
    <scope>NUCLEOTIDE SEQUENCE [LARGE SCALE GENOMIC DNA]</scope>
    <source>
        <strain evidence="1 2">888-76</strain>
    </source>
</reference>
<sequence>MSELFASALHLDRAAVKALRMTDPYSLHRVVYSLFTDLRSEAEKQRDTPSGIVFADQGGDRHGRKVLIVSNRLPVERVEGQYGTVISKPIATSFLNYPRYRFNVQINPVRKDKQSGKRVAVKGRADIAQWFLQRAPQSWGFDVDPQTLQVDAIEVLQFPDKAGREVTLGKAYIQGQLTVTDPQRFQTSFKNGIGKGRAFGCGLLQIVPIIDNPFA</sequence>